<dbReference type="EMBL" id="CP081864">
    <property type="protein sequence ID" value="QZN95144.1"/>
    <property type="molecule type" value="Genomic_DNA"/>
</dbReference>
<name>A0ABX9AKH0_9ENTR</name>
<keyword evidence="1" id="KW-0732">Signal</keyword>
<evidence type="ECO:0008006" key="4">
    <source>
        <dbReference type="Google" id="ProtNLM"/>
    </source>
</evidence>
<protein>
    <recommendedName>
        <fullName evidence="4">Lysozyme inhibitor LprI N-terminal domain-containing protein</fullName>
    </recommendedName>
</protein>
<evidence type="ECO:0000313" key="2">
    <source>
        <dbReference type="EMBL" id="QZN95144.1"/>
    </source>
</evidence>
<keyword evidence="3" id="KW-1185">Reference proteome</keyword>
<evidence type="ECO:0000313" key="3">
    <source>
        <dbReference type="Proteomes" id="UP000825886"/>
    </source>
</evidence>
<organism evidence="2 3">
    <name type="scientific">Symbiopectobacterium purcellii</name>
    <dbReference type="NCBI Taxonomy" id="2871826"/>
    <lineage>
        <taxon>Bacteria</taxon>
        <taxon>Pseudomonadati</taxon>
        <taxon>Pseudomonadota</taxon>
        <taxon>Gammaproteobacteria</taxon>
        <taxon>Enterobacterales</taxon>
        <taxon>Enterobacteriaceae</taxon>
    </lineage>
</organism>
<dbReference type="RefSeq" id="WP_222158252.1">
    <property type="nucleotide sequence ID" value="NZ_CP081864.1"/>
</dbReference>
<proteinExistence type="predicted"/>
<feature type="signal peptide" evidence="1">
    <location>
        <begin position="1"/>
        <end position="21"/>
    </location>
</feature>
<feature type="chain" id="PRO_5047152931" description="Lysozyme inhibitor LprI N-terminal domain-containing protein" evidence="1">
    <location>
        <begin position="22"/>
        <end position="419"/>
    </location>
</feature>
<gene>
    <name evidence="2" type="ORF">K6K13_18255</name>
</gene>
<accession>A0ABX9AKH0</accession>
<dbReference type="Proteomes" id="UP000825886">
    <property type="component" value="Chromosome"/>
</dbReference>
<sequence length="419" mass="47821">MKLGKVVLFSALVACYANVQAAGFNCSLENLNETEKTICSTPALSGIDSIANRRYTIAIDNSVAKGSLMREQREWLVRRNACGTNVDCIKSEYQQQIRYLEMVHPFSSVRNLFGKWLDKPLEKGMKTASGFAIEEAPWKIKRLFRFRGEMRKYDENNDGYWRLLTHRIINGDLAIFFAVANSTNTKIYMYTDSAPHSNDLTLVALFDYKMSTVYTPVVSYHVTDDNILSYSISYGRGDYHYEKQFEIEVSDKGLSAPKEVPATTVRDYDEEGGEVWTGYCGIVTCTSRGGSPDGKWRIAATDSIFYFPSDRPDLGVDVFLPQLDPNENKSSQWEYDRRYTWGDKNAFYFDNDGGVACVWKTDIEKKTTTRILPVEGLVHPYYIKYKGKDYIVSRHLSYEGEYGNRGSDGYLDGYYIATE</sequence>
<reference evidence="2 3" key="1">
    <citation type="submission" date="2021-08" db="EMBL/GenBank/DDBJ databases">
        <title>Culture and genomic analysis of Symbiopectobacterium purcellii sp. nov. gen. nov., isolated from the leafhopper Empoasca decipiens.</title>
        <authorList>
            <person name="Nadal-Jimenez P."/>
            <person name="Siozios S."/>
            <person name="Halliday N."/>
            <person name="Camara M."/>
            <person name="Hurst G.D.D."/>
        </authorList>
    </citation>
    <scope>NUCLEOTIDE SEQUENCE [LARGE SCALE GENOMIC DNA]</scope>
    <source>
        <strain evidence="2 3">SyEd1</strain>
    </source>
</reference>
<evidence type="ECO:0000256" key="1">
    <source>
        <dbReference type="SAM" id="SignalP"/>
    </source>
</evidence>